<evidence type="ECO:0000313" key="1">
    <source>
        <dbReference type="EMBL" id="SVE35099.1"/>
    </source>
</evidence>
<protein>
    <submittedName>
        <fullName evidence="1">Uncharacterized protein</fullName>
    </submittedName>
</protein>
<dbReference type="AlphaFoldDB" id="A0A383CSR3"/>
<name>A0A383CSR3_9ZZZZ</name>
<gene>
    <name evidence="1" type="ORF">METZ01_LOCUS487953</name>
</gene>
<proteinExistence type="predicted"/>
<accession>A0A383CSR3</accession>
<sequence>MKDIVRIGYLLILAATLLSCGQSEPDQTVSPDTTSVDLILTNGKIITVDENFS</sequence>
<dbReference type="EMBL" id="UINC01211271">
    <property type="protein sequence ID" value="SVE35099.1"/>
    <property type="molecule type" value="Genomic_DNA"/>
</dbReference>
<dbReference type="PROSITE" id="PS51257">
    <property type="entry name" value="PROKAR_LIPOPROTEIN"/>
    <property type="match status" value="1"/>
</dbReference>
<organism evidence="1">
    <name type="scientific">marine metagenome</name>
    <dbReference type="NCBI Taxonomy" id="408172"/>
    <lineage>
        <taxon>unclassified sequences</taxon>
        <taxon>metagenomes</taxon>
        <taxon>ecological metagenomes</taxon>
    </lineage>
</organism>
<feature type="non-terminal residue" evidence="1">
    <location>
        <position position="53"/>
    </location>
</feature>
<reference evidence="1" key="1">
    <citation type="submission" date="2018-05" db="EMBL/GenBank/DDBJ databases">
        <authorList>
            <person name="Lanie J.A."/>
            <person name="Ng W.-L."/>
            <person name="Kazmierczak K.M."/>
            <person name="Andrzejewski T.M."/>
            <person name="Davidsen T.M."/>
            <person name="Wayne K.J."/>
            <person name="Tettelin H."/>
            <person name="Glass J.I."/>
            <person name="Rusch D."/>
            <person name="Podicherti R."/>
            <person name="Tsui H.-C.T."/>
            <person name="Winkler M.E."/>
        </authorList>
    </citation>
    <scope>NUCLEOTIDE SEQUENCE</scope>
</reference>